<dbReference type="AlphaFoldDB" id="A0A1F7WUN4"/>
<evidence type="ECO:0000256" key="1">
    <source>
        <dbReference type="SAM" id="SignalP"/>
    </source>
</evidence>
<feature type="domain" description="GH29D-like beta-sandwich" evidence="2">
    <location>
        <begin position="558"/>
        <end position="624"/>
    </location>
</feature>
<gene>
    <name evidence="3" type="ORF">A2008_03995</name>
</gene>
<feature type="domain" description="GH29D-like beta-sandwich" evidence="2">
    <location>
        <begin position="722"/>
        <end position="790"/>
    </location>
</feature>
<protein>
    <recommendedName>
        <fullName evidence="2">GH29D-like beta-sandwich domain-containing protein</fullName>
    </recommendedName>
</protein>
<evidence type="ECO:0000313" key="3">
    <source>
        <dbReference type="EMBL" id="OGM06493.1"/>
    </source>
</evidence>
<dbReference type="STRING" id="1817813.A2008_03995"/>
<evidence type="ECO:0000259" key="2">
    <source>
        <dbReference type="Pfam" id="PF13290"/>
    </source>
</evidence>
<keyword evidence="1" id="KW-0732">Signal</keyword>
<feature type="signal peptide" evidence="1">
    <location>
        <begin position="1"/>
        <end position="24"/>
    </location>
</feature>
<feature type="domain" description="GH29D-like beta-sandwich" evidence="2">
    <location>
        <begin position="638"/>
        <end position="701"/>
    </location>
</feature>
<organism evidence="3 4">
    <name type="scientific">Candidatus Wallbacteria bacterium GWC2_49_35</name>
    <dbReference type="NCBI Taxonomy" id="1817813"/>
    <lineage>
        <taxon>Bacteria</taxon>
        <taxon>Candidatus Walliibacteriota</taxon>
    </lineage>
</organism>
<proteinExistence type="predicted"/>
<feature type="domain" description="GH29D-like beta-sandwich" evidence="2">
    <location>
        <begin position="804"/>
        <end position="868"/>
    </location>
</feature>
<dbReference type="Proteomes" id="UP000178735">
    <property type="component" value="Unassembled WGS sequence"/>
</dbReference>
<evidence type="ECO:0000313" key="4">
    <source>
        <dbReference type="Proteomes" id="UP000178735"/>
    </source>
</evidence>
<dbReference type="PROSITE" id="PS51257">
    <property type="entry name" value="PROKAR_LIPOPROTEIN"/>
    <property type="match status" value="1"/>
</dbReference>
<dbReference type="EMBL" id="MGFH01000061">
    <property type="protein sequence ID" value="OGM06493.1"/>
    <property type="molecule type" value="Genomic_DNA"/>
</dbReference>
<sequence length="1064" mass="110293">MLKFYRINCLLCALVTAALLTAFAAGCGGGGGGGSVASTPAQPEPHTISKAVEITGSAGPASQSPPGAGASYQINFLNDYTITASDINGTAIAGASGSFTGATSFRVRVPVDNVSKILMLTVKHRSGSAIYKKIIGKMPVEADIAEENGIIAVTNAQINEDSTVKALVALSDRSKLPDAVINAAGDGKTGFETDLDRGLNDDDGSQYINQLRTVFNTIVKVINSSNVRMHSVKNYFLTDLNALLNSFVEVALIYQTDDTVKQLLSAAPSVSIKGVTVNSASRPADIDTVISAIVESVSMVAAPPVILPASGLFKSAQSVSMTCATADASIRYTLDGTEPSQAGGVLYGSPFSVSTPLTIKAAAFKNGMRDSKTASVIYTFDIPVKPSPPLVLNVFAAGASAFELKNIYDNGQPLSQTINVLNPYFEIVFRRSDAQPFSLDQNPASLKIRLRATKTVNTVPIVKTFVYGFDRLTDETAWDEEFAPPAIGADRLSFNVRAGQAHFTEDSAYNIQLLGLEGVSYTAEGAPRVQYNLPAGVAGVLNIKSGSATKVAPPIISPAGGLHISSRVVSITCPTSGALVYYTDDGSVPTANSKPYSGAFLIERTLTVNAIAVKTGMEASEISTAVFTIKTAAPVFYPAGGTYDSARQVVISCATSGARIYYTEDGSAPTESSAQYVSPLSVTASRTIKAIAVKNGAARSDAAVAEYNISVTAKVAQPTFYPAPGSYAGVQNVIISCATPGATIKYTTDSSDPLLSASASVYSAPVPVSSTTTIKAAAVKTENENSNITTGLYIIKTAAPAFDPPAGSYSSTQQVVISTLTQAASIYYTTDGTEPSVASNLYNGPVTVSESLTIRAVAVKTGLANSDVAPAAYIISQIPRVASVVFNPTDGSFIGAGNVTLSCPTAGAAIRYTIDGTNPSASAGTLYSTPFQLSSSVTVKAMAYKAGMSDSDIVSAAYRYVPKVVNVRFDVPTKILSWDAVSVPGAAAVKYYVNGTAGAFGQTKDITDTAGTTETSLNATGLIPPEYAGIPINVSIDVTSAAVKPGGGEVRGVKSDVCNFTVTR</sequence>
<dbReference type="InterPro" id="IPR059177">
    <property type="entry name" value="GH29D-like_dom"/>
</dbReference>
<feature type="domain" description="GH29D-like beta-sandwich" evidence="2">
    <location>
        <begin position="308"/>
        <end position="374"/>
    </location>
</feature>
<name>A0A1F7WUN4_9BACT</name>
<feature type="chain" id="PRO_5009533593" description="GH29D-like beta-sandwich domain-containing protein" evidence="1">
    <location>
        <begin position="25"/>
        <end position="1064"/>
    </location>
</feature>
<feature type="domain" description="GH29D-like beta-sandwich" evidence="2">
    <location>
        <begin position="888"/>
        <end position="955"/>
    </location>
</feature>
<dbReference type="Pfam" id="PF13290">
    <property type="entry name" value="CHB_HEX_C_1"/>
    <property type="match status" value="6"/>
</dbReference>
<reference evidence="3 4" key="1">
    <citation type="journal article" date="2016" name="Nat. Commun.">
        <title>Thousands of microbial genomes shed light on interconnected biogeochemical processes in an aquifer system.</title>
        <authorList>
            <person name="Anantharaman K."/>
            <person name="Brown C.T."/>
            <person name="Hug L.A."/>
            <person name="Sharon I."/>
            <person name="Castelle C.J."/>
            <person name="Probst A.J."/>
            <person name="Thomas B.C."/>
            <person name="Singh A."/>
            <person name="Wilkins M.J."/>
            <person name="Karaoz U."/>
            <person name="Brodie E.L."/>
            <person name="Williams K.H."/>
            <person name="Hubbard S.S."/>
            <person name="Banfield J.F."/>
        </authorList>
    </citation>
    <scope>NUCLEOTIDE SEQUENCE [LARGE SCALE GENOMIC DNA]</scope>
</reference>
<comment type="caution">
    <text evidence="3">The sequence shown here is derived from an EMBL/GenBank/DDBJ whole genome shotgun (WGS) entry which is preliminary data.</text>
</comment>
<accession>A0A1F7WUN4</accession>